<keyword evidence="9" id="KW-0472">Membrane</keyword>
<evidence type="ECO:0000256" key="4">
    <source>
        <dbReference type="ARBA" id="ARBA00011529"/>
    </source>
</evidence>
<organism evidence="11 12">
    <name type="scientific">Ureibacillus chungkukjangi</name>
    <dbReference type="NCBI Taxonomy" id="1202712"/>
    <lineage>
        <taxon>Bacteria</taxon>
        <taxon>Bacillati</taxon>
        <taxon>Bacillota</taxon>
        <taxon>Bacilli</taxon>
        <taxon>Bacillales</taxon>
        <taxon>Caryophanaceae</taxon>
        <taxon>Ureibacillus</taxon>
    </lineage>
</organism>
<comment type="caution">
    <text evidence="11">The sequence shown here is derived from an EMBL/GenBank/DDBJ whole genome shotgun (WGS) entry which is preliminary data.</text>
</comment>
<evidence type="ECO:0000259" key="10">
    <source>
        <dbReference type="Pfam" id="PF12849"/>
    </source>
</evidence>
<dbReference type="GO" id="GO:0005886">
    <property type="term" value="C:plasma membrane"/>
    <property type="evidence" value="ECO:0007669"/>
    <property type="project" value="UniProtKB-SubCell"/>
</dbReference>
<keyword evidence="6" id="KW-0732">Signal</keyword>
<dbReference type="AlphaFoldDB" id="A0A318TPP4"/>
<dbReference type="EMBL" id="QJTJ01000007">
    <property type="protein sequence ID" value="PYF06861.1"/>
    <property type="molecule type" value="Genomic_DNA"/>
</dbReference>
<dbReference type="Proteomes" id="UP000247416">
    <property type="component" value="Unassembled WGS sequence"/>
</dbReference>
<feature type="domain" description="PBP" evidence="10">
    <location>
        <begin position="133"/>
        <end position="371"/>
    </location>
</feature>
<dbReference type="Gene3D" id="3.40.190.10">
    <property type="entry name" value="Periplasmic binding protein-like II"/>
    <property type="match status" value="2"/>
</dbReference>
<comment type="subcellular location">
    <subcellularLocation>
        <location evidence="2">Cell membrane</location>
        <topology evidence="2">Lipid-anchor</topology>
    </subcellularLocation>
</comment>
<feature type="transmembrane region" description="Helical" evidence="9">
    <location>
        <begin position="69"/>
        <end position="87"/>
    </location>
</feature>
<proteinExistence type="inferred from homology"/>
<protein>
    <submittedName>
        <fullName evidence="11">Phosphate transport system substrate-binding protein</fullName>
    </submittedName>
</protein>
<sequence>MENNSISERVFMSIFVFISLLFFSGLAAFFTLLMGEMHYIALIFAIAFVLFITYVFNAFHLFKKKKGKLVFFIVAFAAIGITSIKPIEVGYTKLLATVDSEVDIYDYMPFSKDSKAATLSEPSTFTMKENLPRIDGATALYPLYSAIAQATYPEKEYDLHSSEIIVTTTPNAYTNLFEGKVDMIFVAAPSKSQLNRAESLGLDLKLTPIGREAFVFFVNKKNDIEGLSSEQLKGIYSGEITNWNEVGGGNDSIRAFQRPEDSGSQSALQSFMGETPIMEAPTDDIASAMGGIISEVSQYKNFKNAIGYTFRFYSTEMVQNNKIKLLEIDGVAPTKENIRNNSYPIASEFYIVTAGSKNPNVEKLIDWIVSPQGQELVEKAGYVPVND</sequence>
<feature type="transmembrane region" description="Helical" evidence="9">
    <location>
        <begin position="12"/>
        <end position="33"/>
    </location>
</feature>
<dbReference type="RefSeq" id="WP_107934417.1">
    <property type="nucleotide sequence ID" value="NZ_PYWJ01000009.1"/>
</dbReference>
<evidence type="ECO:0000256" key="7">
    <source>
        <dbReference type="ARBA" id="ARBA00023139"/>
    </source>
</evidence>
<evidence type="ECO:0000313" key="12">
    <source>
        <dbReference type="Proteomes" id="UP000247416"/>
    </source>
</evidence>
<evidence type="ECO:0000256" key="8">
    <source>
        <dbReference type="ARBA" id="ARBA00023288"/>
    </source>
</evidence>
<dbReference type="OrthoDB" id="9790048at2"/>
<dbReference type="SUPFAM" id="SSF53850">
    <property type="entry name" value="Periplasmic binding protein-like II"/>
    <property type="match status" value="1"/>
</dbReference>
<accession>A0A318TPP4</accession>
<evidence type="ECO:0000256" key="3">
    <source>
        <dbReference type="ARBA" id="ARBA00008725"/>
    </source>
</evidence>
<evidence type="ECO:0000313" key="11">
    <source>
        <dbReference type="EMBL" id="PYF06861.1"/>
    </source>
</evidence>
<name>A0A318TPP4_9BACL</name>
<dbReference type="InterPro" id="IPR050811">
    <property type="entry name" value="Phosphate_ABC_transporter"/>
</dbReference>
<feature type="transmembrane region" description="Helical" evidence="9">
    <location>
        <begin position="39"/>
        <end position="62"/>
    </location>
</feature>
<dbReference type="GO" id="GO:0006817">
    <property type="term" value="P:phosphate ion transport"/>
    <property type="evidence" value="ECO:0007669"/>
    <property type="project" value="UniProtKB-KW"/>
</dbReference>
<evidence type="ECO:0000256" key="2">
    <source>
        <dbReference type="ARBA" id="ARBA00004193"/>
    </source>
</evidence>
<evidence type="ECO:0000256" key="6">
    <source>
        <dbReference type="ARBA" id="ARBA00022729"/>
    </source>
</evidence>
<evidence type="ECO:0000256" key="5">
    <source>
        <dbReference type="ARBA" id="ARBA00022592"/>
    </source>
</evidence>
<keyword evidence="12" id="KW-1185">Reference proteome</keyword>
<gene>
    <name evidence="11" type="ORF">BJ095_10796</name>
</gene>
<reference evidence="11 12" key="1">
    <citation type="submission" date="2018-06" db="EMBL/GenBank/DDBJ databases">
        <title>Genomic Encyclopedia of Archaeal and Bacterial Type Strains, Phase II (KMG-II): from individual species to whole genera.</title>
        <authorList>
            <person name="Goeker M."/>
        </authorList>
    </citation>
    <scope>NUCLEOTIDE SEQUENCE [LARGE SCALE GENOMIC DNA]</scope>
    <source>
        <strain evidence="11 12">KACC 16626</strain>
    </source>
</reference>
<dbReference type="InterPro" id="IPR024370">
    <property type="entry name" value="PBP_domain"/>
</dbReference>
<dbReference type="PANTHER" id="PTHR30570">
    <property type="entry name" value="PERIPLASMIC PHOSPHATE BINDING COMPONENT OF PHOSPHATE ABC TRANSPORTER"/>
    <property type="match status" value="1"/>
</dbReference>
<keyword evidence="9" id="KW-1133">Transmembrane helix</keyword>
<keyword evidence="8" id="KW-0449">Lipoprotein</keyword>
<keyword evidence="9" id="KW-0812">Transmembrane</keyword>
<evidence type="ECO:0000256" key="9">
    <source>
        <dbReference type="SAM" id="Phobius"/>
    </source>
</evidence>
<keyword evidence="5" id="KW-0813">Transport</keyword>
<dbReference type="Pfam" id="PF12849">
    <property type="entry name" value="PBP_like_2"/>
    <property type="match status" value="1"/>
</dbReference>
<comment type="subunit">
    <text evidence="4">The complex is composed of two ATP-binding proteins (PstB), two transmembrane proteins (PstC and PstA) and a solute-binding protein (PstS).</text>
</comment>
<evidence type="ECO:0000256" key="1">
    <source>
        <dbReference type="ARBA" id="ARBA00002841"/>
    </source>
</evidence>
<keyword evidence="5" id="KW-0592">Phosphate transport</keyword>
<comment type="function">
    <text evidence="1">Part of the ABC transporter complex PstSACB involved in phosphate import.</text>
</comment>
<dbReference type="PANTHER" id="PTHR30570:SF1">
    <property type="entry name" value="PHOSPHATE-BINDING PROTEIN PSTS"/>
    <property type="match status" value="1"/>
</dbReference>
<comment type="similarity">
    <text evidence="3">Belongs to the PstS family.</text>
</comment>
<keyword evidence="7" id="KW-0564">Palmitate</keyword>